<dbReference type="SMART" id="SM00825">
    <property type="entry name" value="PKS_KS"/>
    <property type="match status" value="1"/>
</dbReference>
<dbReference type="Proteomes" id="UP000282184">
    <property type="component" value="Unassembled WGS sequence"/>
</dbReference>
<dbReference type="PANTHER" id="PTHR11712:SF347">
    <property type="entry name" value="BETA KETOACYL-ACYL CARRIER PROTEIN SYNTHASE"/>
    <property type="match status" value="1"/>
</dbReference>
<dbReference type="GO" id="GO:0004315">
    <property type="term" value="F:3-oxoacyl-[acyl-carrier-protein] synthase activity"/>
    <property type="evidence" value="ECO:0007669"/>
    <property type="project" value="TreeGrafter"/>
</dbReference>
<evidence type="ECO:0000259" key="4">
    <source>
        <dbReference type="PROSITE" id="PS52004"/>
    </source>
</evidence>
<evidence type="ECO:0000256" key="1">
    <source>
        <dbReference type="ARBA" id="ARBA00008467"/>
    </source>
</evidence>
<dbReference type="RefSeq" id="WP_126693987.1">
    <property type="nucleotide sequence ID" value="NZ_RXOF01000008.1"/>
</dbReference>
<dbReference type="InterPro" id="IPR020841">
    <property type="entry name" value="PKS_Beta-ketoAc_synthase_dom"/>
</dbReference>
<evidence type="ECO:0000313" key="5">
    <source>
        <dbReference type="EMBL" id="RTQ48911.1"/>
    </source>
</evidence>
<comment type="similarity">
    <text evidence="1 3">Belongs to the thiolase-like superfamily. Beta-ketoacyl-ACP synthases family.</text>
</comment>
<gene>
    <name evidence="5" type="ORF">EJV47_15055</name>
</gene>
<dbReference type="GO" id="GO:0006633">
    <property type="term" value="P:fatty acid biosynthetic process"/>
    <property type="evidence" value="ECO:0007669"/>
    <property type="project" value="TreeGrafter"/>
</dbReference>
<protein>
    <submittedName>
        <fullName evidence="5">Beta-ketoacyl-ACP reductase</fullName>
    </submittedName>
</protein>
<dbReference type="EMBL" id="RXOF01000008">
    <property type="protein sequence ID" value="RTQ48911.1"/>
    <property type="molecule type" value="Genomic_DNA"/>
</dbReference>
<dbReference type="PROSITE" id="PS52004">
    <property type="entry name" value="KS3_2"/>
    <property type="match status" value="1"/>
</dbReference>
<dbReference type="Pfam" id="PF02801">
    <property type="entry name" value="Ketoacyl-synt_C"/>
    <property type="match status" value="1"/>
</dbReference>
<name>A0A431U1C7_9BACT</name>
<keyword evidence="6" id="KW-1185">Reference proteome</keyword>
<dbReference type="SUPFAM" id="SSF53901">
    <property type="entry name" value="Thiolase-like"/>
    <property type="match status" value="2"/>
</dbReference>
<sequence>MTNAALPTVVIRGWGSASALGLGFGAAPAASPFRPDAHGAGLPVAALPAAAEAALDALRRSRPAYRTLDRSVLLALLTARRATAAAGWSSPGTTEHAAPAALALSIGSSRGATERLEAFHAEYLRTGAAAPAASPLTTLGNVASWVADDLGRARAAISHSSTCSTALQALGNALAWLRAGLAGRFLAGGTEAPLTPFTLAQMRAVGIYSELPAADWPCRPGAGGPSTFVLGEGAAVFALEAVPAGQVQSGDLVLESVGFGFEATGTKTGLTPDGQHFQQAMRQALQLAGLGPADIDLAVLHSPGTRAGDAAERAALAAVFGAELPACASNKWLLGHTLGASGALSLAWALALLRGAPLPPLPFASWLHQHPLRRPLRRVLVNAAGFGGNAACAVVRRVD</sequence>
<proteinExistence type="inferred from homology"/>
<keyword evidence="2 3" id="KW-0808">Transferase</keyword>
<comment type="caution">
    <text evidence="5">The sequence shown here is derived from an EMBL/GenBank/DDBJ whole genome shotgun (WGS) entry which is preliminary data.</text>
</comment>
<accession>A0A431U1C7</accession>
<dbReference type="Gene3D" id="3.40.47.10">
    <property type="match status" value="1"/>
</dbReference>
<dbReference type="PANTHER" id="PTHR11712">
    <property type="entry name" value="POLYKETIDE SYNTHASE-RELATED"/>
    <property type="match status" value="1"/>
</dbReference>
<organism evidence="5 6">
    <name type="scientific">Hymenobacter gummosus</name>
    <dbReference type="NCBI Taxonomy" id="1776032"/>
    <lineage>
        <taxon>Bacteria</taxon>
        <taxon>Pseudomonadati</taxon>
        <taxon>Bacteroidota</taxon>
        <taxon>Cytophagia</taxon>
        <taxon>Cytophagales</taxon>
        <taxon>Hymenobacteraceae</taxon>
        <taxon>Hymenobacter</taxon>
    </lineage>
</organism>
<feature type="domain" description="Ketosynthase family 3 (KS3)" evidence="4">
    <location>
        <begin position="1"/>
        <end position="397"/>
    </location>
</feature>
<dbReference type="InterPro" id="IPR000794">
    <property type="entry name" value="Beta-ketoacyl_synthase"/>
</dbReference>
<evidence type="ECO:0000256" key="3">
    <source>
        <dbReference type="RuleBase" id="RU003694"/>
    </source>
</evidence>
<dbReference type="InterPro" id="IPR014030">
    <property type="entry name" value="Ketoacyl_synth_N"/>
</dbReference>
<dbReference type="OrthoDB" id="1141849at2"/>
<dbReference type="InterPro" id="IPR014031">
    <property type="entry name" value="Ketoacyl_synth_C"/>
</dbReference>
<dbReference type="Pfam" id="PF00109">
    <property type="entry name" value="ketoacyl-synt"/>
    <property type="match status" value="1"/>
</dbReference>
<evidence type="ECO:0000256" key="2">
    <source>
        <dbReference type="ARBA" id="ARBA00022679"/>
    </source>
</evidence>
<reference evidence="5 6" key="1">
    <citation type="submission" date="2018-12" db="EMBL/GenBank/DDBJ databases">
        <title>Hymenobacter gummosus sp. nov., isolated from a spring.</title>
        <authorList>
            <person name="Nie L."/>
        </authorList>
    </citation>
    <scope>NUCLEOTIDE SEQUENCE [LARGE SCALE GENOMIC DNA]</scope>
    <source>
        <strain evidence="5 6">KCTC 52166</strain>
    </source>
</reference>
<dbReference type="AlphaFoldDB" id="A0A431U1C7"/>
<evidence type="ECO:0000313" key="6">
    <source>
        <dbReference type="Proteomes" id="UP000282184"/>
    </source>
</evidence>
<dbReference type="InterPro" id="IPR016039">
    <property type="entry name" value="Thiolase-like"/>
</dbReference>